<dbReference type="EMBL" id="CP014224">
    <property type="protein sequence ID" value="ANW96259.1"/>
    <property type="molecule type" value="Genomic_DNA"/>
</dbReference>
<comment type="similarity">
    <text evidence="1">Belongs to the N(4)/N(6)-methyltransferase family.</text>
</comment>
<reference evidence="9 10" key="1">
    <citation type="submission" date="2016-02" db="EMBL/GenBank/DDBJ databases">
        <authorList>
            <person name="Wen L."/>
            <person name="He K."/>
            <person name="Yang H."/>
        </authorList>
    </citation>
    <scope>NUCLEOTIDE SEQUENCE [LARGE SCALE GENOMIC DNA]</scope>
    <source>
        <strain evidence="9 10">CZ1127</strain>
    </source>
</reference>
<evidence type="ECO:0000259" key="7">
    <source>
        <dbReference type="Pfam" id="PF01555"/>
    </source>
</evidence>
<feature type="domain" description="DNA methylase N-4/N-6" evidence="7">
    <location>
        <begin position="198"/>
        <end position="479"/>
    </location>
</feature>
<dbReference type="GO" id="GO:0003677">
    <property type="term" value="F:DNA binding"/>
    <property type="evidence" value="ECO:0007669"/>
    <property type="project" value="InterPro"/>
</dbReference>
<evidence type="ECO:0000256" key="6">
    <source>
        <dbReference type="ARBA" id="ARBA00047942"/>
    </source>
</evidence>
<dbReference type="Pfam" id="PF12564">
    <property type="entry name" value="TypeIII_RM_meth"/>
    <property type="match status" value="1"/>
</dbReference>
<dbReference type="REBASE" id="152842">
    <property type="entry name" value="M.Wfu1127ORF8185P"/>
</dbReference>
<keyword evidence="5" id="KW-0949">S-adenosyl-L-methionine</keyword>
<dbReference type="GO" id="GO:0009007">
    <property type="term" value="F:site-specific DNA-methyltransferase (adenine-specific) activity"/>
    <property type="evidence" value="ECO:0007669"/>
    <property type="project" value="UniProtKB-EC"/>
</dbReference>
<evidence type="ECO:0000259" key="8">
    <source>
        <dbReference type="Pfam" id="PF12564"/>
    </source>
</evidence>
<keyword evidence="10" id="KW-1185">Reference proteome</keyword>
<dbReference type="InterPro" id="IPR002295">
    <property type="entry name" value="N4/N6-MTase_EcoPI_Mod-like"/>
</dbReference>
<proteinExistence type="inferred from homology"/>
<dbReference type="GO" id="GO:0032259">
    <property type="term" value="P:methylation"/>
    <property type="evidence" value="ECO:0007669"/>
    <property type="project" value="UniProtKB-KW"/>
</dbReference>
<evidence type="ECO:0000256" key="5">
    <source>
        <dbReference type="ARBA" id="ARBA00022691"/>
    </source>
</evidence>
<keyword evidence="4" id="KW-0808">Transferase</keyword>
<dbReference type="GO" id="GO:0004519">
    <property type="term" value="F:endonuclease activity"/>
    <property type="evidence" value="ECO:0007669"/>
    <property type="project" value="UniProtKB-KW"/>
</dbReference>
<dbReference type="EC" id="2.1.1.72" evidence="2"/>
<evidence type="ECO:0000256" key="1">
    <source>
        <dbReference type="ARBA" id="ARBA00006594"/>
    </source>
</evidence>
<dbReference type="Pfam" id="PF01555">
    <property type="entry name" value="N6_N4_Mtase"/>
    <property type="match status" value="1"/>
</dbReference>
<dbReference type="InterPro" id="IPR022221">
    <property type="entry name" value="TypeIII_RM_meth"/>
</dbReference>
<dbReference type="OrthoDB" id="9800801at2"/>
<sequence>MQNLQQDLIELLKNEDNLVVDNQLNKNKIIEAALKVEPFLISLLIKNDTFKKHFFQEVENVLVFDKIKFQRFVNNKSFLPDSYTAFKNKIGLAINDDSTDNFIKAKNDVVLVWPHKDCVLEGGQNKEDQKRNEIFWNETLAPDNVDRLLDAKAFTNFKKYDKDGVHNVTDIKGDENLILKGNNLLVISSLLKTHRGKIKLIYIDPPYNTGNDDFKYNDSFNHSAWLTFIKNRLVIAKDLLKEDGVIFVQCDDSEQAYLKVVMDEIFNRENFISCIVYRRRKSQANLSKNISPIHDYILCYSKSNQSFLNKIKPNIDESKYKNPDNDPRGSYVTMPCTNGGGSKYTIKTPTGRLIEDEWRFKKDTYDNLEKDNRLVFPRGGEGKPRYKLFLSEKKENGVVPNSWWDDLGSNQEATRELKSLFNKNIFSYPKPEKLIKRVIELATNENDIVLDFFLGSGTTASVAHKMNRKYIGVEQMDYINTVTTERLNKVIEGEQGGISKDVQWKGGGSFVYAELMQYNQYFINNIQEAKTKEDVLMVWEEMQNKAFLSYQFDKDMFNSRLEAFKTASLETMQYYLVQILDKNQLYLNYSEIEDATFKVPDTIVGLNKGFYDRS</sequence>
<dbReference type="STRING" id="1790137.AXE80_08185"/>
<dbReference type="PRINTS" id="PR00506">
    <property type="entry name" value="D21N6MTFRASE"/>
</dbReference>
<evidence type="ECO:0000313" key="9">
    <source>
        <dbReference type="EMBL" id="ANW96259.1"/>
    </source>
</evidence>
<name>A0A1B1Y685_9FLAO</name>
<comment type="catalytic activity">
    <reaction evidence="6">
        <text>a 2'-deoxyadenosine in DNA + S-adenosyl-L-methionine = an N(6)-methyl-2'-deoxyadenosine in DNA + S-adenosyl-L-homocysteine + H(+)</text>
        <dbReference type="Rhea" id="RHEA:15197"/>
        <dbReference type="Rhea" id="RHEA-COMP:12418"/>
        <dbReference type="Rhea" id="RHEA-COMP:12419"/>
        <dbReference type="ChEBI" id="CHEBI:15378"/>
        <dbReference type="ChEBI" id="CHEBI:57856"/>
        <dbReference type="ChEBI" id="CHEBI:59789"/>
        <dbReference type="ChEBI" id="CHEBI:90615"/>
        <dbReference type="ChEBI" id="CHEBI:90616"/>
        <dbReference type="EC" id="2.1.1.72"/>
    </reaction>
</comment>
<evidence type="ECO:0000256" key="4">
    <source>
        <dbReference type="ARBA" id="ARBA00022679"/>
    </source>
</evidence>
<organism evidence="9 10">
    <name type="scientific">Wenyingzhuangia fucanilytica</name>
    <dbReference type="NCBI Taxonomy" id="1790137"/>
    <lineage>
        <taxon>Bacteria</taxon>
        <taxon>Pseudomonadati</taxon>
        <taxon>Bacteroidota</taxon>
        <taxon>Flavobacteriia</taxon>
        <taxon>Flavobacteriales</taxon>
        <taxon>Flavobacteriaceae</taxon>
        <taxon>Wenyingzhuangia</taxon>
    </lineage>
</organism>
<dbReference type="Gene3D" id="3.40.50.150">
    <property type="entry name" value="Vaccinia Virus protein VP39"/>
    <property type="match status" value="1"/>
</dbReference>
<dbReference type="PROSITE" id="PS00092">
    <property type="entry name" value="N6_MTASE"/>
    <property type="match status" value="1"/>
</dbReference>
<keyword evidence="9" id="KW-0378">Hydrolase</keyword>
<dbReference type="AlphaFoldDB" id="A0A1B1Y685"/>
<dbReference type="GO" id="GO:0008170">
    <property type="term" value="F:N-methyltransferase activity"/>
    <property type="evidence" value="ECO:0007669"/>
    <property type="project" value="InterPro"/>
</dbReference>
<protein>
    <recommendedName>
        <fullName evidence="2">site-specific DNA-methyltransferase (adenine-specific)</fullName>
        <ecNumber evidence="2">2.1.1.72</ecNumber>
    </recommendedName>
</protein>
<gene>
    <name evidence="9" type="ORF">AXE80_08185</name>
</gene>
<keyword evidence="9" id="KW-0540">Nuclease</keyword>
<dbReference type="SUPFAM" id="SSF53335">
    <property type="entry name" value="S-adenosyl-L-methionine-dependent methyltransferases"/>
    <property type="match status" value="1"/>
</dbReference>
<keyword evidence="3" id="KW-0489">Methyltransferase</keyword>
<dbReference type="InterPro" id="IPR002052">
    <property type="entry name" value="DNA_methylase_N6_adenine_CS"/>
</dbReference>
<dbReference type="KEGG" id="wfu:AXE80_08185"/>
<dbReference type="InterPro" id="IPR002941">
    <property type="entry name" value="DNA_methylase_N4/N6"/>
</dbReference>
<accession>A0A1B1Y685</accession>
<keyword evidence="9" id="KW-0255">Endonuclease</keyword>
<dbReference type="PIRSF" id="PIRSF015855">
    <property type="entry name" value="TypeIII_Mtase_mKpnI"/>
    <property type="match status" value="1"/>
</dbReference>
<evidence type="ECO:0000256" key="3">
    <source>
        <dbReference type="ARBA" id="ARBA00022603"/>
    </source>
</evidence>
<dbReference type="Proteomes" id="UP000092967">
    <property type="component" value="Chromosome"/>
</dbReference>
<feature type="domain" description="Type III restriction/modification enzyme methylation subunit" evidence="8">
    <location>
        <begin position="37"/>
        <end position="92"/>
    </location>
</feature>
<evidence type="ECO:0000256" key="2">
    <source>
        <dbReference type="ARBA" id="ARBA00011900"/>
    </source>
</evidence>
<evidence type="ECO:0000313" key="10">
    <source>
        <dbReference type="Proteomes" id="UP000092967"/>
    </source>
</evidence>
<dbReference type="RefSeq" id="WP_068826194.1">
    <property type="nucleotide sequence ID" value="NZ_CP014224.1"/>
</dbReference>
<dbReference type="InterPro" id="IPR029063">
    <property type="entry name" value="SAM-dependent_MTases_sf"/>
</dbReference>